<proteinExistence type="predicted"/>
<reference evidence="1" key="1">
    <citation type="journal article" date="2023" name="PLoS Negl. Trop. Dis.">
        <title>A genome sequence for Biomphalaria pfeifferi, the major vector snail for the human-infecting parasite Schistosoma mansoni.</title>
        <authorList>
            <person name="Bu L."/>
            <person name="Lu L."/>
            <person name="Laidemitt M.R."/>
            <person name="Zhang S.M."/>
            <person name="Mutuku M."/>
            <person name="Mkoji G."/>
            <person name="Steinauer M."/>
            <person name="Loker E.S."/>
        </authorList>
    </citation>
    <scope>NUCLEOTIDE SEQUENCE</scope>
    <source>
        <strain evidence="1">KasaAsao</strain>
    </source>
</reference>
<name>A0AAD8BLC5_BIOPF</name>
<feature type="non-terminal residue" evidence="1">
    <location>
        <position position="63"/>
    </location>
</feature>
<evidence type="ECO:0000313" key="2">
    <source>
        <dbReference type="Proteomes" id="UP001233172"/>
    </source>
</evidence>
<protein>
    <submittedName>
        <fullName evidence="1">Uncharacterized protein</fullName>
    </submittedName>
</protein>
<dbReference type="EMBL" id="JASAOG010000060">
    <property type="protein sequence ID" value="KAK0056742.1"/>
    <property type="molecule type" value="Genomic_DNA"/>
</dbReference>
<dbReference type="Proteomes" id="UP001233172">
    <property type="component" value="Unassembled WGS sequence"/>
</dbReference>
<reference evidence="1" key="2">
    <citation type="submission" date="2023-04" db="EMBL/GenBank/DDBJ databases">
        <authorList>
            <person name="Bu L."/>
            <person name="Lu L."/>
            <person name="Laidemitt M.R."/>
            <person name="Zhang S.M."/>
            <person name="Mutuku M."/>
            <person name="Mkoji G."/>
            <person name="Steinauer M."/>
            <person name="Loker E.S."/>
        </authorList>
    </citation>
    <scope>NUCLEOTIDE SEQUENCE</scope>
    <source>
        <strain evidence="1">KasaAsao</strain>
        <tissue evidence="1">Whole Snail</tissue>
    </source>
</reference>
<keyword evidence="2" id="KW-1185">Reference proteome</keyword>
<accession>A0AAD8BLC5</accession>
<gene>
    <name evidence="1" type="ORF">Bpfe_013960</name>
</gene>
<dbReference type="AlphaFoldDB" id="A0AAD8BLC5"/>
<comment type="caution">
    <text evidence="1">The sequence shown here is derived from an EMBL/GenBank/DDBJ whole genome shotgun (WGS) entry which is preliminary data.</text>
</comment>
<organism evidence="1 2">
    <name type="scientific">Biomphalaria pfeifferi</name>
    <name type="common">Bloodfluke planorb</name>
    <name type="synonym">Freshwater snail</name>
    <dbReference type="NCBI Taxonomy" id="112525"/>
    <lineage>
        <taxon>Eukaryota</taxon>
        <taxon>Metazoa</taxon>
        <taxon>Spiralia</taxon>
        <taxon>Lophotrochozoa</taxon>
        <taxon>Mollusca</taxon>
        <taxon>Gastropoda</taxon>
        <taxon>Heterobranchia</taxon>
        <taxon>Euthyneura</taxon>
        <taxon>Panpulmonata</taxon>
        <taxon>Hygrophila</taxon>
        <taxon>Lymnaeoidea</taxon>
        <taxon>Planorbidae</taxon>
        <taxon>Biomphalaria</taxon>
    </lineage>
</organism>
<sequence length="63" mass="7286">MSSSMPPALCGFSSRSAVHCESKSIISSSRNLIDRSELNCPWRRHQRLQHFHDRTRPLAGFRF</sequence>
<evidence type="ECO:0000313" key="1">
    <source>
        <dbReference type="EMBL" id="KAK0056742.1"/>
    </source>
</evidence>